<dbReference type="PANTHER" id="PTHR47481">
    <property type="match status" value="1"/>
</dbReference>
<evidence type="ECO:0000256" key="1">
    <source>
        <dbReference type="SAM" id="MobiDB-lite"/>
    </source>
</evidence>
<feature type="region of interest" description="Disordered" evidence="1">
    <location>
        <begin position="63"/>
        <end position="107"/>
    </location>
</feature>
<dbReference type="RefSeq" id="XP_010445613.1">
    <property type="nucleotide sequence ID" value="XM_010447311.1"/>
</dbReference>
<organism evidence="2 3">
    <name type="scientific">Camelina sativa</name>
    <name type="common">False flax</name>
    <name type="synonym">Myagrum sativum</name>
    <dbReference type="NCBI Taxonomy" id="90675"/>
    <lineage>
        <taxon>Eukaryota</taxon>
        <taxon>Viridiplantae</taxon>
        <taxon>Streptophyta</taxon>
        <taxon>Embryophyta</taxon>
        <taxon>Tracheophyta</taxon>
        <taxon>Spermatophyta</taxon>
        <taxon>Magnoliopsida</taxon>
        <taxon>eudicotyledons</taxon>
        <taxon>Gunneridae</taxon>
        <taxon>Pentapetalae</taxon>
        <taxon>rosids</taxon>
        <taxon>malvids</taxon>
        <taxon>Brassicales</taxon>
        <taxon>Brassicaceae</taxon>
        <taxon>Camelineae</taxon>
        <taxon>Camelina</taxon>
    </lineage>
</organism>
<reference evidence="2" key="1">
    <citation type="journal article" date="2014" name="Nat. Commun.">
        <title>The emerging biofuel crop Camelina sativa retains a highly undifferentiated hexaploid genome structure.</title>
        <authorList>
            <person name="Kagale S."/>
            <person name="Koh C."/>
            <person name="Nixon J."/>
            <person name="Bollina V."/>
            <person name="Clarke W.E."/>
            <person name="Tuteja R."/>
            <person name="Spillane C."/>
            <person name="Robinson S.J."/>
            <person name="Links M.G."/>
            <person name="Clarke C."/>
            <person name="Higgins E.E."/>
            <person name="Huebert T."/>
            <person name="Sharpe A.G."/>
            <person name="Parkin I.A."/>
        </authorList>
    </citation>
    <scope>NUCLEOTIDE SEQUENCE [LARGE SCALE GENOMIC DNA]</scope>
    <source>
        <strain evidence="2">cv. DH55</strain>
    </source>
</reference>
<protein>
    <submittedName>
        <fullName evidence="3">Uncharacterized protein LOC104728314</fullName>
    </submittedName>
</protein>
<reference evidence="3" key="2">
    <citation type="submission" date="2025-08" db="UniProtKB">
        <authorList>
            <consortium name="RefSeq"/>
        </authorList>
    </citation>
    <scope>IDENTIFICATION</scope>
    <source>
        <tissue evidence="3">Leaf</tissue>
    </source>
</reference>
<evidence type="ECO:0000313" key="3">
    <source>
        <dbReference type="RefSeq" id="XP_010445613.1"/>
    </source>
</evidence>
<dbReference type="PANTHER" id="PTHR47481:SF29">
    <property type="entry name" value="RETROTRANSPOSON GAG DOMAIN-CONTAINING PROTEIN"/>
    <property type="match status" value="1"/>
</dbReference>
<proteinExistence type="predicted"/>
<gene>
    <name evidence="3" type="primary">LOC104728314</name>
</gene>
<evidence type="ECO:0000313" key="2">
    <source>
        <dbReference type="Proteomes" id="UP000694864"/>
    </source>
</evidence>
<dbReference type="Proteomes" id="UP000694864">
    <property type="component" value="Chromosome 11"/>
</dbReference>
<accession>A0ABM0USL9</accession>
<name>A0ABM0USL9_CAMSA</name>
<dbReference type="GeneID" id="104728314"/>
<sequence>MAKPLEHEEQFEFILAGLTKDYRSVIDQIEGREKPPSITEVHEKNFTREAKLMIAVSSISTSVPASDNVASRQHQSRNFNGKQTQRQTQPWNNTNQQKYQSSRPDNRKSCGYQGKCQLCGFFGHSAKHCSQLQQSNPASQSGLLPSPFHLWHPRSNFSAASSNPWVMDIGSTHHLTSYPSSLSLH</sequence>
<feature type="compositionally biased region" description="Polar residues" evidence="1">
    <location>
        <begin position="63"/>
        <end position="103"/>
    </location>
</feature>
<keyword evidence="2" id="KW-1185">Reference proteome</keyword>